<feature type="repeat" description="PPR" evidence="3">
    <location>
        <begin position="45"/>
        <end position="79"/>
    </location>
</feature>
<evidence type="ECO:0000313" key="4">
    <source>
        <dbReference type="EMBL" id="CAA3013418.1"/>
    </source>
</evidence>
<evidence type="ECO:0000313" key="5">
    <source>
        <dbReference type="Proteomes" id="UP000594638"/>
    </source>
</evidence>
<dbReference type="OrthoDB" id="185373at2759"/>
<dbReference type="Gramene" id="OE9A083088T1">
    <property type="protein sequence ID" value="OE9A083088C1"/>
    <property type="gene ID" value="OE9A083088"/>
</dbReference>
<dbReference type="Gene3D" id="1.25.40.10">
    <property type="entry name" value="Tetratricopeptide repeat domain"/>
    <property type="match status" value="4"/>
</dbReference>
<dbReference type="Pfam" id="PF20431">
    <property type="entry name" value="E_motif"/>
    <property type="match status" value="1"/>
</dbReference>
<dbReference type="PROSITE" id="PS51375">
    <property type="entry name" value="PPR"/>
    <property type="match status" value="4"/>
</dbReference>
<dbReference type="InterPro" id="IPR046848">
    <property type="entry name" value="E_motif"/>
</dbReference>
<gene>
    <name evidence="4" type="ORF">OLEA9_A083088</name>
</gene>
<comment type="similarity">
    <text evidence="2">Belongs to the PPR family. PCMP-E subfamily.</text>
</comment>
<dbReference type="InterPro" id="IPR046960">
    <property type="entry name" value="PPR_At4g14850-like_plant"/>
</dbReference>
<dbReference type="PANTHER" id="PTHR47926">
    <property type="entry name" value="PENTATRICOPEPTIDE REPEAT-CONTAINING PROTEIN"/>
    <property type="match status" value="1"/>
</dbReference>
<evidence type="ECO:0000256" key="3">
    <source>
        <dbReference type="PROSITE-ProRule" id="PRU00708"/>
    </source>
</evidence>
<proteinExistence type="inferred from homology"/>
<name>A0A8S0U576_OLEEU</name>
<evidence type="ECO:0008006" key="6">
    <source>
        <dbReference type="Google" id="ProtNLM"/>
    </source>
</evidence>
<protein>
    <recommendedName>
        <fullName evidence="6">Pentatricopeptide repeat-containing protein</fullName>
    </recommendedName>
</protein>
<dbReference type="Pfam" id="PF01535">
    <property type="entry name" value="PPR"/>
    <property type="match status" value="5"/>
</dbReference>
<dbReference type="NCBIfam" id="TIGR00756">
    <property type="entry name" value="PPR"/>
    <property type="match status" value="5"/>
</dbReference>
<feature type="repeat" description="PPR" evidence="3">
    <location>
        <begin position="377"/>
        <end position="411"/>
    </location>
</feature>
<dbReference type="GO" id="GO:0016556">
    <property type="term" value="P:mRNA modification"/>
    <property type="evidence" value="ECO:0007669"/>
    <property type="project" value="UniProtKB-ARBA"/>
</dbReference>
<feature type="repeat" description="PPR" evidence="3">
    <location>
        <begin position="412"/>
        <end position="447"/>
    </location>
</feature>
<dbReference type="PANTHER" id="PTHR47926:SF342">
    <property type="entry name" value="TETRATRICOPEPTIDE-LIKE HELICAL DOMAIN-CONTAINING PROTEIN-RELATED"/>
    <property type="match status" value="1"/>
</dbReference>
<dbReference type="EMBL" id="CACTIH010007436">
    <property type="protein sequence ID" value="CAA3013418.1"/>
    <property type="molecule type" value="Genomic_DNA"/>
</dbReference>
<dbReference type="GO" id="GO:0003723">
    <property type="term" value="F:RNA binding"/>
    <property type="evidence" value="ECO:0007669"/>
    <property type="project" value="InterPro"/>
</dbReference>
<feature type="repeat" description="PPR" evidence="3">
    <location>
        <begin position="272"/>
        <end position="306"/>
    </location>
</feature>
<evidence type="ECO:0000256" key="1">
    <source>
        <dbReference type="ARBA" id="ARBA00022737"/>
    </source>
</evidence>
<dbReference type="Proteomes" id="UP000594638">
    <property type="component" value="Unassembled WGS sequence"/>
</dbReference>
<keyword evidence="5" id="KW-1185">Reference proteome</keyword>
<keyword evidence="1" id="KW-0677">Repeat</keyword>
<dbReference type="InterPro" id="IPR011990">
    <property type="entry name" value="TPR-like_helical_dom_sf"/>
</dbReference>
<dbReference type="FunFam" id="1.25.40.10:FF:000277">
    <property type="entry name" value="Pentatricopeptide repeat-containing protein, mitochondrial"/>
    <property type="match status" value="1"/>
</dbReference>
<accession>A0A8S0U576</accession>
<dbReference type="GO" id="GO:0005737">
    <property type="term" value="C:cytoplasm"/>
    <property type="evidence" value="ECO:0007669"/>
    <property type="project" value="UniProtKB-ARBA"/>
</dbReference>
<comment type="caution">
    <text evidence="4">The sequence shown here is derived from an EMBL/GenBank/DDBJ whole genome shotgun (WGS) entry which is preliminary data.</text>
</comment>
<dbReference type="AlphaFoldDB" id="A0A8S0U576"/>
<dbReference type="Pfam" id="PF13041">
    <property type="entry name" value="PPR_2"/>
    <property type="match status" value="1"/>
</dbReference>
<dbReference type="InterPro" id="IPR002885">
    <property type="entry name" value="PPR_rpt"/>
</dbReference>
<sequence length="597" mass="67000">MREKGVPHDSYTLPILNGSVVLLESGKRFADMIHCVAVQIGFEYDVYFCNTMIDAYIKIGCFVNALKMFGEMPHKDSVSWTSMISGYIGERNVGCASGLFSEMRKEVEANAVTILVMLRICSSVLEGRQIHGHAIKSGFLVDQSVKNSILKMYADVCNADDVETLFDESDKRDIVSWNIMISLYSFEGNTLNMTNCFRKIWDESKPSIETLTLLVSGLAEAGNLSQVRQIHCLSIKNGLFDDILRTSLLDFYAKYADLEASTQLFTEVLYRNCITWGAMMLGFIENGYFKEAIELFRQMLAAGVQPMAENMRNLLLVYTQMGALQLGKSVHGYLVRNSFFSSNEENRSLETSTLNMYIRCGSICAARTCFNRILVRDRVTWASMIEGSAIHGKGFEALELFHQMVEDGIEPNSVTFISLLSACSHSGLLHEGCELLCSMKSRFGIDPKLDHYTSIVDLLGRSGKTKEALAIIVKFVIFPDSRIWGALLAASRVNVDNKLGEYAAERLFQLEPNNVGYHTVFSNVQASAEKWDVVEEVRSSMKNRNMTKHPGWSCLEAKGTFHGFVSGDRSHRRTDEIYDMIECLGRNTLDIGNLSFN</sequence>
<evidence type="ECO:0000256" key="2">
    <source>
        <dbReference type="ARBA" id="ARBA00061659"/>
    </source>
</evidence>
<organism evidence="4 5">
    <name type="scientific">Olea europaea subsp. europaea</name>
    <dbReference type="NCBI Taxonomy" id="158383"/>
    <lineage>
        <taxon>Eukaryota</taxon>
        <taxon>Viridiplantae</taxon>
        <taxon>Streptophyta</taxon>
        <taxon>Embryophyta</taxon>
        <taxon>Tracheophyta</taxon>
        <taxon>Spermatophyta</taxon>
        <taxon>Magnoliopsida</taxon>
        <taxon>eudicotyledons</taxon>
        <taxon>Gunneridae</taxon>
        <taxon>Pentapetalae</taxon>
        <taxon>asterids</taxon>
        <taxon>lamiids</taxon>
        <taxon>Lamiales</taxon>
        <taxon>Oleaceae</taxon>
        <taxon>Oleeae</taxon>
        <taxon>Olea</taxon>
    </lineage>
</organism>
<reference evidence="4 5" key="1">
    <citation type="submission" date="2019-12" db="EMBL/GenBank/DDBJ databases">
        <authorList>
            <person name="Alioto T."/>
            <person name="Alioto T."/>
            <person name="Gomez Garrido J."/>
        </authorList>
    </citation>
    <scope>NUCLEOTIDE SEQUENCE [LARGE SCALE GENOMIC DNA]</scope>
</reference>